<dbReference type="InterPro" id="IPR001375">
    <property type="entry name" value="Peptidase_S9_cat"/>
</dbReference>
<reference evidence="4 5" key="1">
    <citation type="journal article" date="2015" name="Genome Announc.">
        <title>Expanding the biotechnology potential of lactobacilli through comparative genomics of 213 strains and associated genera.</title>
        <authorList>
            <person name="Sun Z."/>
            <person name="Harris H.M."/>
            <person name="McCann A."/>
            <person name="Guo C."/>
            <person name="Argimon S."/>
            <person name="Zhang W."/>
            <person name="Yang X."/>
            <person name="Jeffery I.B."/>
            <person name="Cooney J.C."/>
            <person name="Kagawa T.F."/>
            <person name="Liu W."/>
            <person name="Song Y."/>
            <person name="Salvetti E."/>
            <person name="Wrobel A."/>
            <person name="Rasinkangas P."/>
            <person name="Parkhill J."/>
            <person name="Rea M.C."/>
            <person name="O'Sullivan O."/>
            <person name="Ritari J."/>
            <person name="Douillard F.P."/>
            <person name="Paul Ross R."/>
            <person name="Yang R."/>
            <person name="Briner A.E."/>
            <person name="Felis G.E."/>
            <person name="de Vos W.M."/>
            <person name="Barrangou R."/>
            <person name="Klaenhammer T.R."/>
            <person name="Caufield P.W."/>
            <person name="Cui Y."/>
            <person name="Zhang H."/>
            <person name="O'Toole P.W."/>
        </authorList>
    </citation>
    <scope>NUCLEOTIDE SEQUENCE [LARGE SCALE GENOMIC DNA]</scope>
    <source>
        <strain evidence="4 5">LMG 26013</strain>
    </source>
</reference>
<evidence type="ECO:0000256" key="1">
    <source>
        <dbReference type="PIRSR" id="PIRSR017388-1"/>
    </source>
</evidence>
<feature type="active site" description="Charge relay system" evidence="1">
    <location>
        <position position="195"/>
    </location>
</feature>
<accession>A0A0R2MAK1</accession>
<keyword evidence="5" id="KW-1185">Reference proteome</keyword>
<dbReference type="InterPro" id="IPR029058">
    <property type="entry name" value="AB_hydrolase_fold"/>
</dbReference>
<evidence type="ECO:0000313" key="5">
    <source>
        <dbReference type="Proteomes" id="UP000051783"/>
    </source>
</evidence>
<evidence type="ECO:0000259" key="3">
    <source>
        <dbReference type="Pfam" id="PF12146"/>
    </source>
</evidence>
<feature type="active site" description="Nucleophile" evidence="1">
    <location>
        <position position="94"/>
    </location>
</feature>
<dbReference type="RefSeq" id="WP_057706810.1">
    <property type="nucleotide sequence ID" value="NZ_JQCL01000074.1"/>
</dbReference>
<evidence type="ECO:0000259" key="2">
    <source>
        <dbReference type="Pfam" id="PF00326"/>
    </source>
</evidence>
<dbReference type="PATRIC" id="fig|942150.3.peg.206"/>
<comment type="caution">
    <text evidence="4">The sequence shown here is derived from an EMBL/GenBank/DDBJ whole genome shotgun (WGS) entry which is preliminary data.</text>
</comment>
<dbReference type="AlphaFoldDB" id="A0A0R2MAK1"/>
<proteinExistence type="predicted"/>
<dbReference type="SUPFAM" id="SSF53474">
    <property type="entry name" value="alpha/beta-Hydrolases"/>
    <property type="match status" value="1"/>
</dbReference>
<feature type="domain" description="Serine aminopeptidase S33" evidence="3">
    <location>
        <begin position="14"/>
        <end position="134"/>
    </location>
</feature>
<evidence type="ECO:0000313" key="4">
    <source>
        <dbReference type="EMBL" id="KRO09072.1"/>
    </source>
</evidence>
<dbReference type="STRING" id="942150.IV64_GL000199"/>
<dbReference type="PIRSF" id="PIRSF017388">
    <property type="entry name" value="Esterase_lipase"/>
    <property type="match status" value="1"/>
</dbReference>
<dbReference type="GO" id="GO:0052689">
    <property type="term" value="F:carboxylic ester hydrolase activity"/>
    <property type="evidence" value="ECO:0007669"/>
    <property type="project" value="InterPro"/>
</dbReference>
<dbReference type="InterPro" id="IPR012354">
    <property type="entry name" value="Esterase_lipase"/>
</dbReference>
<feature type="active site" description="Charge relay system" evidence="1">
    <location>
        <position position="227"/>
    </location>
</feature>
<dbReference type="OrthoDB" id="9800213at2"/>
<dbReference type="Pfam" id="PF12146">
    <property type="entry name" value="Hydrolase_4"/>
    <property type="match status" value="1"/>
</dbReference>
<feature type="domain" description="Peptidase S9 prolyl oligopeptidase catalytic" evidence="2">
    <location>
        <begin position="167"/>
        <end position="251"/>
    </location>
</feature>
<protein>
    <submittedName>
        <fullName evidence="4">Carboxylesterase</fullName>
    </submittedName>
</protein>
<sequence>MFKQPTPFFFEHGDQVVILLHAYSGSANDVRMLGRALERANYTVYAPQFTGHATDDPRDILTQGSPEQWWRDTQQAISFIRQKGYTKISIFGLSLGGIFATAALERDPLLLGGGTFSSPLLPGDKSNVAAMFVKMSRARLVKGSFTPDEQRAILAVIPAQVTQQLQAIELFTATKVTAHLHQLQRPFFIGQGGRDELIDAEVARQLRAQLTAQGLPVDFHWYADSGHVITVNSAHHQLEQDVLTYLKTIFNK</sequence>
<dbReference type="Pfam" id="PF00326">
    <property type="entry name" value="Peptidase_S9"/>
    <property type="match status" value="1"/>
</dbReference>
<dbReference type="Proteomes" id="UP000051783">
    <property type="component" value="Unassembled WGS sequence"/>
</dbReference>
<gene>
    <name evidence="4" type="ORF">IV64_GL000199</name>
</gene>
<dbReference type="Gene3D" id="3.40.50.1820">
    <property type="entry name" value="alpha/beta hydrolase"/>
    <property type="match status" value="1"/>
</dbReference>
<organism evidence="4 5">
    <name type="scientific">Lactiplantibacillus xiangfangensis</name>
    <dbReference type="NCBI Taxonomy" id="942150"/>
    <lineage>
        <taxon>Bacteria</taxon>
        <taxon>Bacillati</taxon>
        <taxon>Bacillota</taxon>
        <taxon>Bacilli</taxon>
        <taxon>Lactobacillales</taxon>
        <taxon>Lactobacillaceae</taxon>
        <taxon>Lactiplantibacillus</taxon>
    </lineage>
</organism>
<dbReference type="InterPro" id="IPR022742">
    <property type="entry name" value="Hydrolase_4"/>
</dbReference>
<dbReference type="EMBL" id="JQCL01000074">
    <property type="protein sequence ID" value="KRO09072.1"/>
    <property type="molecule type" value="Genomic_DNA"/>
</dbReference>
<name>A0A0R2MAK1_9LACO</name>